<protein>
    <submittedName>
        <fullName evidence="2">Glyoxalase</fullName>
    </submittedName>
</protein>
<dbReference type="InterPro" id="IPR037523">
    <property type="entry name" value="VOC_core"/>
</dbReference>
<organism evidence="2 3">
    <name type="scientific">Chryseobacterium indologenes</name>
    <name type="common">Flavobacterium indologenes</name>
    <dbReference type="NCBI Taxonomy" id="253"/>
    <lineage>
        <taxon>Bacteria</taxon>
        <taxon>Pseudomonadati</taxon>
        <taxon>Bacteroidota</taxon>
        <taxon>Flavobacteriia</taxon>
        <taxon>Flavobacteriales</taxon>
        <taxon>Weeksellaceae</taxon>
        <taxon>Chryseobacterium group</taxon>
        <taxon>Chryseobacterium</taxon>
    </lineage>
</organism>
<feature type="domain" description="VOC" evidence="1">
    <location>
        <begin position="1"/>
        <end position="114"/>
    </location>
</feature>
<evidence type="ECO:0000313" key="3">
    <source>
        <dbReference type="Proteomes" id="UP000037953"/>
    </source>
</evidence>
<dbReference type="RefSeq" id="WP_062696216.1">
    <property type="nucleotide sequence ID" value="NZ_LJOD01000001.1"/>
</dbReference>
<evidence type="ECO:0000259" key="1">
    <source>
        <dbReference type="PROSITE" id="PS51819"/>
    </source>
</evidence>
<dbReference type="SUPFAM" id="SSF54593">
    <property type="entry name" value="Glyoxalase/Bleomycin resistance protein/Dihydroxybiphenyl dioxygenase"/>
    <property type="match status" value="1"/>
</dbReference>
<proteinExistence type="predicted"/>
<dbReference type="Gene3D" id="3.10.180.10">
    <property type="entry name" value="2,3-Dihydroxybiphenyl 1,2-Dioxygenase, domain 1"/>
    <property type="match status" value="1"/>
</dbReference>
<evidence type="ECO:0000313" key="2">
    <source>
        <dbReference type="EMBL" id="KPE52658.1"/>
    </source>
</evidence>
<dbReference type="PATRIC" id="fig|253.9.peg.249"/>
<reference evidence="3" key="2">
    <citation type="submission" date="2015-09" db="EMBL/GenBank/DDBJ databases">
        <title>Draft genome sequence of a multidrug-resistant Chryseobacterium indologenes isolate from Malaysia.</title>
        <authorList>
            <person name="Yu C.Y."/>
            <person name="Ang G.Y."/>
            <person name="Chan K.-G."/>
        </authorList>
    </citation>
    <scope>NUCLEOTIDE SEQUENCE [LARGE SCALE GENOMIC DNA]</scope>
    <source>
        <strain evidence="3">CI_885</strain>
    </source>
</reference>
<dbReference type="EMBL" id="LJOD01000001">
    <property type="protein sequence ID" value="KPE52658.1"/>
    <property type="molecule type" value="Genomic_DNA"/>
</dbReference>
<gene>
    <name evidence="2" type="ORF">AOB46_01185</name>
</gene>
<dbReference type="OrthoDB" id="66829at2"/>
<comment type="caution">
    <text evidence="2">The sequence shown here is derived from an EMBL/GenBank/DDBJ whole genome shotgun (WGS) entry which is preliminary data.</text>
</comment>
<accession>A0A0N0ZX67</accession>
<dbReference type="Pfam" id="PF00903">
    <property type="entry name" value="Glyoxalase"/>
    <property type="match status" value="1"/>
</dbReference>
<reference evidence="2 3" key="1">
    <citation type="journal article" date="2015" name="Genom Data">
        <title>Draft genome sequence of a multidrug-resistant Chryseobacterium indologenes isolate from Malaysia.</title>
        <authorList>
            <person name="Yu C.Y."/>
            <person name="Ang G.Y."/>
            <person name="Cheng H.J."/>
            <person name="Cheong Y.M."/>
            <person name="Yin W.F."/>
            <person name="Chan K.G."/>
        </authorList>
    </citation>
    <scope>NUCLEOTIDE SEQUENCE [LARGE SCALE GENOMIC DNA]</scope>
    <source>
        <strain evidence="2 3">CI_885</strain>
    </source>
</reference>
<name>A0A0N0ZX67_CHRID</name>
<dbReference type="PROSITE" id="PS51819">
    <property type="entry name" value="VOC"/>
    <property type="match status" value="1"/>
</dbReference>
<dbReference type="AlphaFoldDB" id="A0A0N0ZX67"/>
<dbReference type="Proteomes" id="UP000037953">
    <property type="component" value="Unassembled WGS sequence"/>
</dbReference>
<sequence length="117" mass="13500">MVKRIVANIKTHDLSKAGLFYQDILGLEVLMDHGWIKTFGSKEEPTVQISFATQGGNDTEVPDLSIEVDNIDEVYHKMIMSGFEIMYDMTDEDWGVRRFFVKDPFGKLVNILQHKIY</sequence>
<dbReference type="InterPro" id="IPR004360">
    <property type="entry name" value="Glyas_Fos-R_dOase_dom"/>
</dbReference>
<dbReference type="InterPro" id="IPR029068">
    <property type="entry name" value="Glyas_Bleomycin-R_OHBP_Dase"/>
</dbReference>